<evidence type="ECO:0000313" key="4">
    <source>
        <dbReference type="Proteomes" id="UP001620626"/>
    </source>
</evidence>
<comment type="caution">
    <text evidence="3">The sequence shown here is derived from an EMBL/GenBank/DDBJ whole genome shotgun (WGS) entry which is preliminary data.</text>
</comment>
<dbReference type="InterPro" id="IPR050951">
    <property type="entry name" value="Retrovirus_Pol_polyprotein"/>
</dbReference>
<evidence type="ECO:0000259" key="2">
    <source>
        <dbReference type="Pfam" id="PF17921"/>
    </source>
</evidence>
<feature type="domain" description="Integrase zinc-binding" evidence="2">
    <location>
        <begin position="105"/>
        <end position="149"/>
    </location>
</feature>
<dbReference type="Proteomes" id="UP001620626">
    <property type="component" value="Unassembled WGS sequence"/>
</dbReference>
<dbReference type="PANTHER" id="PTHR37984:SF5">
    <property type="entry name" value="PROTEIN NYNRIN-LIKE"/>
    <property type="match status" value="1"/>
</dbReference>
<keyword evidence="4" id="KW-1185">Reference proteome</keyword>
<dbReference type="EC" id="2.7.7.49" evidence="1"/>
<dbReference type="InterPro" id="IPR041588">
    <property type="entry name" value="Integrase_H2C2"/>
</dbReference>
<sequence>MYLNLRQNDDQSSSKDEDVVIAQFLADTEADVAHVFNTQTEQLPLTAKEIAEAQRSDPLIRKVLDCTMGRWPNKGLNPEIKAYFTVRNNLSIISDCLVFNGRTIIPQALRDQILKALHLAHPGIVRMKSLVQELVYWPSMDTDIESLVKIVHSYNGCLTVMVFRRLLCPTMDPNFRHPFLRNFAKIMALNTFSAFHIILSRMEQRNVTLTTSNANSKNAVVIEIGLANHFSHIDQHKLLF</sequence>
<dbReference type="AlphaFoldDB" id="A0ABD2IL91"/>
<proteinExistence type="predicted"/>
<dbReference type="EMBL" id="JBICBT010001238">
    <property type="protein sequence ID" value="KAL3076973.1"/>
    <property type="molecule type" value="Genomic_DNA"/>
</dbReference>
<dbReference type="Pfam" id="PF17921">
    <property type="entry name" value="Integrase_H2C2"/>
    <property type="match status" value="1"/>
</dbReference>
<accession>A0ABD2IL91</accession>
<dbReference type="PANTHER" id="PTHR37984">
    <property type="entry name" value="PROTEIN CBG26694"/>
    <property type="match status" value="1"/>
</dbReference>
<evidence type="ECO:0000256" key="1">
    <source>
        <dbReference type="ARBA" id="ARBA00012493"/>
    </source>
</evidence>
<dbReference type="FunFam" id="1.10.340.70:FF:000003">
    <property type="entry name" value="Protein CBG25708"/>
    <property type="match status" value="1"/>
</dbReference>
<organism evidence="3 4">
    <name type="scientific">Heterodera trifolii</name>
    <dbReference type="NCBI Taxonomy" id="157864"/>
    <lineage>
        <taxon>Eukaryota</taxon>
        <taxon>Metazoa</taxon>
        <taxon>Ecdysozoa</taxon>
        <taxon>Nematoda</taxon>
        <taxon>Chromadorea</taxon>
        <taxon>Rhabditida</taxon>
        <taxon>Tylenchina</taxon>
        <taxon>Tylenchomorpha</taxon>
        <taxon>Tylenchoidea</taxon>
        <taxon>Heteroderidae</taxon>
        <taxon>Heteroderinae</taxon>
        <taxon>Heterodera</taxon>
    </lineage>
</organism>
<gene>
    <name evidence="3" type="ORF">niasHT_031230</name>
</gene>
<protein>
    <recommendedName>
        <fullName evidence="1">RNA-directed DNA polymerase</fullName>
        <ecNumber evidence="1">2.7.7.49</ecNumber>
    </recommendedName>
</protein>
<dbReference type="Gene3D" id="1.10.340.70">
    <property type="match status" value="1"/>
</dbReference>
<reference evidence="3 4" key="1">
    <citation type="submission" date="2024-10" db="EMBL/GenBank/DDBJ databases">
        <authorList>
            <person name="Kim D."/>
        </authorList>
    </citation>
    <scope>NUCLEOTIDE SEQUENCE [LARGE SCALE GENOMIC DNA]</scope>
    <source>
        <strain evidence="3">BH-2024</strain>
    </source>
</reference>
<name>A0ABD2IL91_9BILA</name>
<evidence type="ECO:0000313" key="3">
    <source>
        <dbReference type="EMBL" id="KAL3076973.1"/>
    </source>
</evidence>
<dbReference type="GO" id="GO:0003964">
    <property type="term" value="F:RNA-directed DNA polymerase activity"/>
    <property type="evidence" value="ECO:0007669"/>
    <property type="project" value="UniProtKB-EC"/>
</dbReference>